<feature type="compositionally biased region" description="Low complexity" evidence="1">
    <location>
        <begin position="169"/>
        <end position="180"/>
    </location>
</feature>
<name>Q5P0A7_AROAE</name>
<feature type="region of interest" description="Disordered" evidence="1">
    <location>
        <begin position="169"/>
        <end position="189"/>
    </location>
</feature>
<keyword evidence="3" id="KW-1185">Reference proteome</keyword>
<proteinExistence type="predicted"/>
<dbReference type="EMBL" id="CR555306">
    <property type="protein sequence ID" value="CAI09257.1"/>
    <property type="molecule type" value="Genomic_DNA"/>
</dbReference>
<evidence type="ECO:0000256" key="1">
    <source>
        <dbReference type="SAM" id="MobiDB-lite"/>
    </source>
</evidence>
<dbReference type="KEGG" id="eba:ebA5501"/>
<accession>Q5P0A7</accession>
<protein>
    <submittedName>
        <fullName evidence="2">Uncharacterized protein</fullName>
    </submittedName>
</protein>
<evidence type="ECO:0000313" key="2">
    <source>
        <dbReference type="EMBL" id="CAI09257.1"/>
    </source>
</evidence>
<dbReference type="HOGENOM" id="CLU_1335251_0_0_4"/>
<dbReference type="AlphaFoldDB" id="Q5P0A7"/>
<organism evidence="2 3">
    <name type="scientific">Aromatoleum aromaticum (strain DSM 19018 / LMG 30748 / EbN1)</name>
    <name type="common">Azoarcus sp. (strain EbN1)</name>
    <dbReference type="NCBI Taxonomy" id="76114"/>
    <lineage>
        <taxon>Bacteria</taxon>
        <taxon>Pseudomonadati</taxon>
        <taxon>Pseudomonadota</taxon>
        <taxon>Betaproteobacteria</taxon>
        <taxon>Rhodocyclales</taxon>
        <taxon>Rhodocyclaceae</taxon>
        <taxon>Aromatoleum</taxon>
    </lineage>
</organism>
<dbReference type="Proteomes" id="UP000006552">
    <property type="component" value="Chromosome"/>
</dbReference>
<reference evidence="2 3" key="1">
    <citation type="journal article" date="2005" name="Arch. Microbiol.">
        <title>The genome sequence of an anaerobic aromatic-degrading denitrifying bacterium, strain EbN1.</title>
        <authorList>
            <person name="Rabus R."/>
            <person name="Kube M."/>
            <person name="Heider J."/>
            <person name="Beck A."/>
            <person name="Heitmann K."/>
            <person name="Widdel F."/>
            <person name="Reinhardt R."/>
        </authorList>
    </citation>
    <scope>NUCLEOTIDE SEQUENCE [LARGE SCALE GENOMIC DNA]</scope>
    <source>
        <strain evidence="2 3">EbN1</strain>
    </source>
</reference>
<sequence>MWNIFRPPRSGHVGHAQVLDAVVKYIVIPATEHAVRPYAVVPSPGQLSACVAHALVLNDVLLAASIARAATLNCSGKGSRAGALARLDAPVQGAVAIVEDVAHFGGVQGIAHSHPLSAPCGAVHARLPAVNDGSRLTMLTASSAPGHLIGCPSWRSAIPRRCASLSASLLPSSPGSAASRRSARARRRDWPVRASSRRCAMRVRW</sequence>
<evidence type="ECO:0000313" key="3">
    <source>
        <dbReference type="Proteomes" id="UP000006552"/>
    </source>
</evidence>
<gene>
    <name evidence="2" type="ORF">ebA5501</name>
</gene>